<dbReference type="Pfam" id="PF01061">
    <property type="entry name" value="ABC2_membrane"/>
    <property type="match status" value="1"/>
</dbReference>
<evidence type="ECO:0000256" key="7">
    <source>
        <dbReference type="SAM" id="Phobius"/>
    </source>
</evidence>
<protein>
    <submittedName>
        <fullName evidence="10">Uncharacterized protein</fullName>
    </submittedName>
</protein>
<dbReference type="InterPro" id="IPR027417">
    <property type="entry name" value="P-loop_NTPase"/>
</dbReference>
<dbReference type="GO" id="GO:0016887">
    <property type="term" value="F:ATP hydrolysis activity"/>
    <property type="evidence" value="ECO:0007669"/>
    <property type="project" value="InterPro"/>
</dbReference>
<dbReference type="Gene3D" id="3.40.50.300">
    <property type="entry name" value="P-loop containing nucleotide triphosphate hydrolases"/>
    <property type="match status" value="1"/>
</dbReference>
<dbReference type="EMBL" id="JAPWTK010000108">
    <property type="protein sequence ID" value="KAJ8949881.1"/>
    <property type="molecule type" value="Genomic_DNA"/>
</dbReference>
<evidence type="ECO:0000259" key="9">
    <source>
        <dbReference type="Pfam" id="PF01061"/>
    </source>
</evidence>
<dbReference type="Proteomes" id="UP001162162">
    <property type="component" value="Unassembled WGS sequence"/>
</dbReference>
<evidence type="ECO:0000313" key="11">
    <source>
        <dbReference type="Proteomes" id="UP001162162"/>
    </source>
</evidence>
<dbReference type="AlphaFoldDB" id="A0AAV8YDV0"/>
<dbReference type="GO" id="GO:0005886">
    <property type="term" value="C:plasma membrane"/>
    <property type="evidence" value="ECO:0007669"/>
    <property type="project" value="TreeGrafter"/>
</dbReference>
<evidence type="ECO:0000259" key="8">
    <source>
        <dbReference type="Pfam" id="PF00005"/>
    </source>
</evidence>
<feature type="transmembrane region" description="Helical" evidence="7">
    <location>
        <begin position="342"/>
        <end position="362"/>
    </location>
</feature>
<evidence type="ECO:0000256" key="6">
    <source>
        <dbReference type="ARBA" id="ARBA00023136"/>
    </source>
</evidence>
<keyword evidence="3" id="KW-0813">Transport</keyword>
<evidence type="ECO:0000256" key="3">
    <source>
        <dbReference type="ARBA" id="ARBA00022448"/>
    </source>
</evidence>
<proteinExistence type="inferred from homology"/>
<dbReference type="PANTHER" id="PTHR48041">
    <property type="entry name" value="ABC TRANSPORTER G FAMILY MEMBER 28"/>
    <property type="match status" value="1"/>
</dbReference>
<keyword evidence="4 7" id="KW-0812">Transmembrane</keyword>
<keyword evidence="6 7" id="KW-0472">Membrane</keyword>
<evidence type="ECO:0000256" key="2">
    <source>
        <dbReference type="ARBA" id="ARBA00005814"/>
    </source>
</evidence>
<feature type="transmembrane region" description="Helical" evidence="7">
    <location>
        <begin position="456"/>
        <end position="475"/>
    </location>
</feature>
<dbReference type="PANTHER" id="PTHR48041:SF105">
    <property type="entry name" value="FI02074P"/>
    <property type="match status" value="1"/>
</dbReference>
<evidence type="ECO:0000256" key="5">
    <source>
        <dbReference type="ARBA" id="ARBA00022989"/>
    </source>
</evidence>
<feature type="transmembrane region" description="Helical" evidence="7">
    <location>
        <begin position="304"/>
        <end position="330"/>
    </location>
</feature>
<sequence length="499" mass="57044">MEDDNDLLTLQSIHFSSVEEVINLLGLEKCYDTKTEHLSGGQRRRLTVALELVNNPPVIFLDEPTTLTTFIYNTFSFELSGLDNVSIKQCMELLQKITRLDRTVICTIHQPPASLFQNFDQVYVMAHGYCVYNGNPSNLVPFMSAAGYECPSTSTPADYIIELVQSDTENTNVLQVQIQNGKCNMMDRTSKPKSITMQSFEMYEIYQDTTQTGNAYQDVVFPTPFWIQVHILLCRMILQMGRNKSMLMIQFFHHLISGLLLGGIYFRTGDDASQAISTFKYCIIPLEIKLLKREYFNRWYSLKAYYIALSVATVPLLIINGVMFLLIVYFLADQPWEMNRIIWFNLMGLAIALCSQGLGYAIGAAFNILNGCVVAPHVLALLLALSVYGMGYKTSIEPFMKILMSTTYLRFGLVGFTGTLFNQRKPLRCDELYCHYRDPELMMTDMGMQNTHPAKQFAIIMGFMVFFRILSYMSLKYSMTSELRNKLVHYAAKIVRKET</sequence>
<dbReference type="GO" id="GO:0140359">
    <property type="term" value="F:ABC-type transporter activity"/>
    <property type="evidence" value="ECO:0007669"/>
    <property type="project" value="InterPro"/>
</dbReference>
<dbReference type="InterPro" id="IPR003439">
    <property type="entry name" value="ABC_transporter-like_ATP-bd"/>
</dbReference>
<dbReference type="InterPro" id="IPR013525">
    <property type="entry name" value="ABC2_TM"/>
</dbReference>
<reference evidence="10" key="1">
    <citation type="journal article" date="2023" name="Insect Mol. Biol.">
        <title>Genome sequencing provides insights into the evolution of gene families encoding plant cell wall-degrading enzymes in longhorned beetles.</title>
        <authorList>
            <person name="Shin N.R."/>
            <person name="Okamura Y."/>
            <person name="Kirsch R."/>
            <person name="Pauchet Y."/>
        </authorList>
    </citation>
    <scope>NUCLEOTIDE SEQUENCE</scope>
    <source>
        <strain evidence="10">AMC_N1</strain>
    </source>
</reference>
<dbReference type="InterPro" id="IPR050352">
    <property type="entry name" value="ABCG_transporters"/>
</dbReference>
<evidence type="ECO:0000313" key="10">
    <source>
        <dbReference type="EMBL" id="KAJ8949881.1"/>
    </source>
</evidence>
<feature type="transmembrane region" description="Helical" evidence="7">
    <location>
        <begin position="245"/>
        <end position="266"/>
    </location>
</feature>
<dbReference type="GO" id="GO:0005524">
    <property type="term" value="F:ATP binding"/>
    <property type="evidence" value="ECO:0007669"/>
    <property type="project" value="InterPro"/>
</dbReference>
<dbReference type="Pfam" id="PF00005">
    <property type="entry name" value="ABC_tran"/>
    <property type="match status" value="1"/>
</dbReference>
<keyword evidence="5 7" id="KW-1133">Transmembrane helix</keyword>
<organism evidence="10 11">
    <name type="scientific">Aromia moschata</name>
    <dbReference type="NCBI Taxonomy" id="1265417"/>
    <lineage>
        <taxon>Eukaryota</taxon>
        <taxon>Metazoa</taxon>
        <taxon>Ecdysozoa</taxon>
        <taxon>Arthropoda</taxon>
        <taxon>Hexapoda</taxon>
        <taxon>Insecta</taxon>
        <taxon>Pterygota</taxon>
        <taxon>Neoptera</taxon>
        <taxon>Endopterygota</taxon>
        <taxon>Coleoptera</taxon>
        <taxon>Polyphaga</taxon>
        <taxon>Cucujiformia</taxon>
        <taxon>Chrysomeloidea</taxon>
        <taxon>Cerambycidae</taxon>
        <taxon>Cerambycinae</taxon>
        <taxon>Callichromatini</taxon>
        <taxon>Aromia</taxon>
    </lineage>
</organism>
<keyword evidence="11" id="KW-1185">Reference proteome</keyword>
<gene>
    <name evidence="10" type="ORF">NQ318_010515</name>
</gene>
<comment type="similarity">
    <text evidence="2">Belongs to the ABC transporter superfamily. ABCG family. Eye pigment precursor importer (TC 3.A.1.204) subfamily.</text>
</comment>
<feature type="transmembrane region" description="Helical" evidence="7">
    <location>
        <begin position="368"/>
        <end position="390"/>
    </location>
</feature>
<feature type="transmembrane region" description="Helical" evidence="7">
    <location>
        <begin position="402"/>
        <end position="421"/>
    </location>
</feature>
<name>A0AAV8YDV0_9CUCU</name>
<feature type="domain" description="ABC-2 type transporter transmembrane" evidence="9">
    <location>
        <begin position="228"/>
        <end position="421"/>
    </location>
</feature>
<comment type="caution">
    <text evidence="10">The sequence shown here is derived from an EMBL/GenBank/DDBJ whole genome shotgun (WGS) entry which is preliminary data.</text>
</comment>
<accession>A0AAV8YDV0</accession>
<evidence type="ECO:0000256" key="1">
    <source>
        <dbReference type="ARBA" id="ARBA00004141"/>
    </source>
</evidence>
<feature type="domain" description="ABC transporter" evidence="8">
    <location>
        <begin position="17"/>
        <end position="66"/>
    </location>
</feature>
<dbReference type="SUPFAM" id="SSF52540">
    <property type="entry name" value="P-loop containing nucleoside triphosphate hydrolases"/>
    <property type="match status" value="1"/>
</dbReference>
<comment type="subcellular location">
    <subcellularLocation>
        <location evidence="1">Membrane</location>
        <topology evidence="1">Multi-pass membrane protein</topology>
    </subcellularLocation>
</comment>
<evidence type="ECO:0000256" key="4">
    <source>
        <dbReference type="ARBA" id="ARBA00022692"/>
    </source>
</evidence>